<evidence type="ECO:0000313" key="2">
    <source>
        <dbReference type="Proteomes" id="UP000887116"/>
    </source>
</evidence>
<evidence type="ECO:0000313" key="1">
    <source>
        <dbReference type="EMBL" id="GFR06744.1"/>
    </source>
</evidence>
<dbReference type="OrthoDB" id="10630855at2759"/>
<name>A0A8X6LGV7_TRICU</name>
<protein>
    <submittedName>
        <fullName evidence="1">Egg case protein variant 1</fullName>
    </submittedName>
</protein>
<comment type="caution">
    <text evidence="1">The sequence shown here is derived from an EMBL/GenBank/DDBJ whole genome shotgun (WGS) entry which is preliminary data.</text>
</comment>
<proteinExistence type="predicted"/>
<dbReference type="EMBL" id="BMAO01035909">
    <property type="protein sequence ID" value="GFR06744.1"/>
    <property type="molecule type" value="Genomic_DNA"/>
</dbReference>
<feature type="non-terminal residue" evidence="1">
    <location>
        <position position="1"/>
    </location>
</feature>
<organism evidence="1 2">
    <name type="scientific">Trichonephila clavata</name>
    <name type="common">Joro spider</name>
    <name type="synonym">Nephila clavata</name>
    <dbReference type="NCBI Taxonomy" id="2740835"/>
    <lineage>
        <taxon>Eukaryota</taxon>
        <taxon>Metazoa</taxon>
        <taxon>Ecdysozoa</taxon>
        <taxon>Arthropoda</taxon>
        <taxon>Chelicerata</taxon>
        <taxon>Arachnida</taxon>
        <taxon>Araneae</taxon>
        <taxon>Araneomorphae</taxon>
        <taxon>Entelegynae</taxon>
        <taxon>Araneoidea</taxon>
        <taxon>Nephilidae</taxon>
        <taxon>Trichonephila</taxon>
    </lineage>
</organism>
<keyword evidence="2" id="KW-1185">Reference proteome</keyword>
<reference evidence="1" key="1">
    <citation type="submission" date="2020-07" db="EMBL/GenBank/DDBJ databases">
        <title>Multicomponent nature underlies the extraordinary mechanical properties of spider dragline silk.</title>
        <authorList>
            <person name="Kono N."/>
            <person name="Nakamura H."/>
            <person name="Mori M."/>
            <person name="Yoshida Y."/>
            <person name="Ohtoshi R."/>
            <person name="Malay A.D."/>
            <person name="Moran D.A.P."/>
            <person name="Tomita M."/>
            <person name="Numata K."/>
            <person name="Arakawa K."/>
        </authorList>
    </citation>
    <scope>NUCLEOTIDE SEQUENCE</scope>
</reference>
<gene>
    <name evidence="1" type="ORF">TNCT_285221</name>
</gene>
<accession>A0A8X6LGV7</accession>
<sequence>QCTSTSSCLDRCKFDTDCETFNYIQHSPCSYSCVCDGQYTYYEEKDFKRCGTDKRCYQGDCLDEVYDNCKYIYGSHFIGLINIRNPCSYNCFDPREPCNVYEEYFPEEYRCYNTYSNTLGQCCDGRCITGGKWITNKKVSGAIDGSGVRVTLDNDGISREIIGNGEITEFKGTYGSGCVKEFGRIAESGYARKSGAIAGSAKSGTSAMLFEYGGVVKSDNAEGSQRTVGSNIVKGLGATVKKSSARRSGVVLGLTDTVALSRHADSERVAAADARAVAKISRNEGIVKSANAGGSERTDESYSAQGSAITVKKGSGGGLGVTLGLTDTVALSRHSDSEQVAAAYARASAAFSRNEVVKSANARVSAQIAAFNIAQGLGVTVKKGNARGSGVVLGLADTLALSKHSDSEQVASADARASAEFSRNEGVVKSSNAGGSLRTAGSDTAQGLGITVKKGSAKGSGLILGLTDTVSLSKHSDSKRVASADARAVAAFSKNEGIVKSGYAGGSERTDESYSAQGSAITVKKGSAKGLGVVLGLTDTVASSKYSDSEQVAAADARAVAALSRNEGVVKSGYIYAGGSARIAGSHTAQGLGITVKKGSAKGSGLILGLTDTVSLSKHSDSKRVASADARAVAAFSKNEGIVKSGYAGGSERTDESYSAQGSTITVKKGSAKGLADARAVAALSRNEGVVKSGYIYAGGSARIAGSHTAQGLGITVKKGSAKGSGLILGLTDTASLSKHSDSKRVASADARAVAAFSKNEGIVKSGYAGGSERTDESYSAQGSAITVKKGSAKGLGVVLGLTDTVASSKYSDSEQVAAADARAVAALSRNEGVVKSGYIYAGGSARIAGSHTAQGLGITVKKGSAKGSGLILGLTDTASLSKHSDSKRVASADARAVAAFSKNEGVVKSGYAGGSARIAGSDIAQGLGISVKKGSAKGSGVILGLTDTVALSKYSNSEQVAAADARAVAALSRNEGVVKSGYIYAGGSARITGSDIAQGLGITVKKGSAKGSGVVLGLADRVALSTHSDSEHVASADARAVTALSKNEGVVKSGNAGGSAQIAGSDIAQGLGITVKKGSAKGSGVVLGLTDTVALSKHSDSEQIAAADARAVAAFSKNEGVVKSGYAGGSARIAGSDIAQGLGITVKKGSAKGSGVVLGLADRVALSKHSDSEQVAAADAREVAAFSRNEGVVKSSNAGGSLRTAGSDTAQGLGITVKKGSAKGSGLILGLTDTVSLSKHSDSKRVASADARAVTAFSKNEGVVKSGNAGGSAQIAGSDIAQGVEITVKKGSAKGSGVVLGLTDTVALSKHSDSEQIAAADARAVAAFSKNEEVVKSGYAGGSAQIAGSNIVQGLGVPVKKGSARGSGVVLGLADTLALSKHSDSEQVASADAGALAVNVDSI</sequence>
<dbReference type="Proteomes" id="UP000887116">
    <property type="component" value="Unassembled WGS sequence"/>
</dbReference>